<dbReference type="Proteomes" id="UP001054821">
    <property type="component" value="Chromosome 3"/>
</dbReference>
<dbReference type="PANTHER" id="PTHR47481">
    <property type="match status" value="1"/>
</dbReference>
<organism evidence="2 3">
    <name type="scientific">Prunus dulcis</name>
    <name type="common">Almond</name>
    <name type="synonym">Amygdalus dulcis</name>
    <dbReference type="NCBI Taxonomy" id="3755"/>
    <lineage>
        <taxon>Eukaryota</taxon>
        <taxon>Viridiplantae</taxon>
        <taxon>Streptophyta</taxon>
        <taxon>Embryophyta</taxon>
        <taxon>Tracheophyta</taxon>
        <taxon>Spermatophyta</taxon>
        <taxon>Magnoliopsida</taxon>
        <taxon>eudicotyledons</taxon>
        <taxon>Gunneridae</taxon>
        <taxon>Pentapetalae</taxon>
        <taxon>rosids</taxon>
        <taxon>fabids</taxon>
        <taxon>Rosales</taxon>
        <taxon>Rosaceae</taxon>
        <taxon>Amygdaloideae</taxon>
        <taxon>Amygdaleae</taxon>
        <taxon>Prunus</taxon>
    </lineage>
</organism>
<dbReference type="InterPro" id="IPR013087">
    <property type="entry name" value="Znf_C2H2_type"/>
</dbReference>
<gene>
    <name evidence="2" type="ORF">L3X38_018019</name>
</gene>
<evidence type="ECO:0000313" key="2">
    <source>
        <dbReference type="EMBL" id="KAI5338747.1"/>
    </source>
</evidence>
<comment type="caution">
    <text evidence="2">The sequence shown here is derived from an EMBL/GenBank/DDBJ whole genome shotgun (WGS) entry which is preliminary data.</text>
</comment>
<dbReference type="EMBL" id="JAJFAZ020000003">
    <property type="protein sequence ID" value="KAI5338747.1"/>
    <property type="molecule type" value="Genomic_DNA"/>
</dbReference>
<feature type="domain" description="C2H2-type" evidence="1">
    <location>
        <begin position="51"/>
        <end position="72"/>
    </location>
</feature>
<dbReference type="Pfam" id="PF14223">
    <property type="entry name" value="Retrotran_gag_2"/>
    <property type="match status" value="1"/>
</dbReference>
<sequence>MARPIFGNKLSICQQHQCLSTIYYCWKHYCRSCIFYLYSTRSIAHLHTLFCQLCRESLERRYASTSHNRILHLRNELLPTTKGDLSVSDYLDRINAIVDNLALAGQTVNDDELVQIIMNNLGPSYDMIVSAVQAHDTLITYDVFEAFLLTTEILMLEQVVPMPDSGPVANMVARGHGSTRGQGLGCSAVLPTCGGFPNQKGGASRGNFNTQRAALQGMNIALRRQNSDLAPHCYGLISYHHHPSTKCHVLFNEDTFPFKDRTSSKERGFTSSNYTPNDLLVLPKSTNLVVALGPPASPPLNNPTQPPPEPNNITIVQESVLTVQDDRVLEDVVDAPSSSTPPAPLHMVTRSQLRVRQPNPKYALTATIDTQYSEPSCFSQAVKQEEWRQAMSQELSSLQRNGTWTLVPCTSSVNLLPNKWVFKIKRTPMVQSNGIKRDWLPTVFTKRKVLITPRPLDLSLNTALFGWF</sequence>
<accession>A0AAD4WB03</accession>
<reference evidence="2 3" key="1">
    <citation type="journal article" date="2022" name="G3 (Bethesda)">
        <title>Whole-genome sequence and methylome profiling of the almond [Prunus dulcis (Mill.) D.A. Webb] cultivar 'Nonpareil'.</title>
        <authorList>
            <person name="D'Amico-Willman K.M."/>
            <person name="Ouma W.Z."/>
            <person name="Meulia T."/>
            <person name="Sideli G.M."/>
            <person name="Gradziel T.M."/>
            <person name="Fresnedo-Ramirez J."/>
        </authorList>
    </citation>
    <scope>NUCLEOTIDE SEQUENCE [LARGE SCALE GENOMIC DNA]</scope>
    <source>
        <strain evidence="2">Clone GOH B32 T37-40</strain>
    </source>
</reference>
<keyword evidence="3" id="KW-1185">Reference proteome</keyword>
<dbReference type="PANTHER" id="PTHR47481:SF30">
    <property type="entry name" value="CCHC-TYPE DOMAIN-CONTAINING PROTEIN"/>
    <property type="match status" value="1"/>
</dbReference>
<name>A0AAD4WB03_PRUDU</name>
<evidence type="ECO:0000313" key="3">
    <source>
        <dbReference type="Proteomes" id="UP001054821"/>
    </source>
</evidence>
<evidence type="ECO:0000259" key="1">
    <source>
        <dbReference type="PROSITE" id="PS00028"/>
    </source>
</evidence>
<dbReference type="AlphaFoldDB" id="A0AAD4WB03"/>
<protein>
    <recommendedName>
        <fullName evidence="1">C2H2-type domain-containing protein</fullName>
    </recommendedName>
</protein>
<dbReference type="PROSITE" id="PS00028">
    <property type="entry name" value="ZINC_FINGER_C2H2_1"/>
    <property type="match status" value="1"/>
</dbReference>
<proteinExistence type="predicted"/>